<dbReference type="AlphaFoldDB" id="A0A835Z6B4"/>
<proteinExistence type="predicted"/>
<evidence type="ECO:0000256" key="1">
    <source>
        <dbReference type="SAM" id="MobiDB-lite"/>
    </source>
</evidence>
<name>A0A835Z6B4_9STRA</name>
<dbReference type="OrthoDB" id="44355at2759"/>
<evidence type="ECO:0000313" key="3">
    <source>
        <dbReference type="Proteomes" id="UP000664859"/>
    </source>
</evidence>
<organism evidence="2 3">
    <name type="scientific">Tribonema minus</name>
    <dbReference type="NCBI Taxonomy" id="303371"/>
    <lineage>
        <taxon>Eukaryota</taxon>
        <taxon>Sar</taxon>
        <taxon>Stramenopiles</taxon>
        <taxon>Ochrophyta</taxon>
        <taxon>PX clade</taxon>
        <taxon>Xanthophyceae</taxon>
        <taxon>Tribonematales</taxon>
        <taxon>Tribonemataceae</taxon>
        <taxon>Tribonema</taxon>
    </lineage>
</organism>
<evidence type="ECO:0000313" key="2">
    <source>
        <dbReference type="EMBL" id="KAG5187258.1"/>
    </source>
</evidence>
<gene>
    <name evidence="2" type="ORF">JKP88DRAFT_145702</name>
</gene>
<dbReference type="EMBL" id="JAFCMP010000090">
    <property type="protein sequence ID" value="KAG5187258.1"/>
    <property type="molecule type" value="Genomic_DNA"/>
</dbReference>
<comment type="caution">
    <text evidence="2">The sequence shown here is derived from an EMBL/GenBank/DDBJ whole genome shotgun (WGS) entry which is preliminary data.</text>
</comment>
<accession>A0A835Z6B4</accession>
<dbReference type="Proteomes" id="UP000664859">
    <property type="component" value="Unassembled WGS sequence"/>
</dbReference>
<sequence length="175" mass="19877">DAEGDDYGWFSEDAYDSESSETSMEAIQREHRNSVSVKCASNCTVEFRAHNPAFILSTKCFDSSTQCFAWGIGGFRIVRIASGSKHAEYQVLASYGDRTWTRWIRSSAFGRFAKACCEQRGWAASTKAWKQIQTTQRLFRCLDVNYLLNKCHMLENFLRLALFDAGDAQPLLELV</sequence>
<protein>
    <submittedName>
        <fullName evidence="2">Uncharacterized protein</fullName>
    </submittedName>
</protein>
<reference evidence="2" key="1">
    <citation type="submission" date="2021-02" db="EMBL/GenBank/DDBJ databases">
        <title>First Annotated Genome of the Yellow-green Alga Tribonema minus.</title>
        <authorList>
            <person name="Mahan K.M."/>
        </authorList>
    </citation>
    <scope>NUCLEOTIDE SEQUENCE</scope>
    <source>
        <strain evidence="2">UTEX B ZZ1240</strain>
    </source>
</reference>
<feature type="region of interest" description="Disordered" evidence="1">
    <location>
        <begin position="1"/>
        <end position="23"/>
    </location>
</feature>
<feature type="non-terminal residue" evidence="2">
    <location>
        <position position="1"/>
    </location>
</feature>
<keyword evidence="3" id="KW-1185">Reference proteome</keyword>
<feature type="non-terminal residue" evidence="2">
    <location>
        <position position="175"/>
    </location>
</feature>